<dbReference type="GO" id="GO:0005524">
    <property type="term" value="F:ATP binding"/>
    <property type="evidence" value="ECO:0007669"/>
    <property type="project" value="UniProtKB-KW"/>
</dbReference>
<dbReference type="InterPro" id="IPR036371">
    <property type="entry name" value="TPK_B1-bd_sf"/>
</dbReference>
<dbReference type="PANTHER" id="PTHR41299">
    <property type="entry name" value="THIAMINE PYROPHOSPHOKINASE"/>
    <property type="match status" value="1"/>
</dbReference>
<keyword evidence="2" id="KW-0547">Nucleotide-binding</keyword>
<name>A0A0F5I9W0_BACTR</name>
<dbReference type="GO" id="GO:0030975">
    <property type="term" value="F:thiamine binding"/>
    <property type="evidence" value="ECO:0007669"/>
    <property type="project" value="InterPro"/>
</dbReference>
<evidence type="ECO:0000256" key="3">
    <source>
        <dbReference type="ARBA" id="ARBA00022777"/>
    </source>
</evidence>
<dbReference type="RefSeq" id="WP_040047353.1">
    <property type="nucleotide sequence ID" value="NZ_JWIR02000012.1"/>
</dbReference>
<dbReference type="InterPro" id="IPR036759">
    <property type="entry name" value="TPK_catalytic_sf"/>
</dbReference>
<proteinExistence type="predicted"/>
<dbReference type="SUPFAM" id="SSF63999">
    <property type="entry name" value="Thiamin pyrophosphokinase, catalytic domain"/>
    <property type="match status" value="1"/>
</dbReference>
<dbReference type="GO" id="GO:0006772">
    <property type="term" value="P:thiamine metabolic process"/>
    <property type="evidence" value="ECO:0007669"/>
    <property type="project" value="UniProtKB-UniRule"/>
</dbReference>
<comment type="caution">
    <text evidence="7">The sequence shown here is derived from an EMBL/GenBank/DDBJ whole genome shotgun (WGS) entry which is preliminary data.</text>
</comment>
<dbReference type="InterPro" id="IPR053149">
    <property type="entry name" value="TPK"/>
</dbReference>
<gene>
    <name evidence="7" type="ORF">QY95_00165</name>
</gene>
<evidence type="ECO:0000256" key="1">
    <source>
        <dbReference type="ARBA" id="ARBA00022679"/>
    </source>
</evidence>
<keyword evidence="4" id="KW-0067">ATP-binding</keyword>
<sequence length="216" mass="24211">MKAVLVAGGPEADLASIEEFVKESVCWIGIDRGTLYLLNRGIKPEVAFGDFDSVAESEWQQIQQEVKHIREFPSVKNETDLELALQWVLKQQPEEVIILGATGGRLDHFFGTVSLLTNSFIISSKAKIEIVDQVNRLSVYRPGEHAILRDERYKYVSFFSLSERVIGFSLKGFKYPLDNHTIESGSTLYVSNELVGESGTFSFAKGILMVIRSTDD</sequence>
<keyword evidence="1" id="KW-0808">Transferase</keyword>
<evidence type="ECO:0000256" key="5">
    <source>
        <dbReference type="NCBIfam" id="TIGR01378"/>
    </source>
</evidence>
<dbReference type="Pfam" id="PF04263">
    <property type="entry name" value="TPK_catalytic"/>
    <property type="match status" value="1"/>
</dbReference>
<protein>
    <recommendedName>
        <fullName evidence="5">Thiamine diphosphokinase</fullName>
        <ecNumber evidence="5">2.7.6.2</ecNumber>
    </recommendedName>
</protein>
<organism evidence="7 8">
    <name type="scientific">Bacillus thermotolerans</name>
    <name type="common">Quasibacillus thermotolerans</name>
    <dbReference type="NCBI Taxonomy" id="1221996"/>
    <lineage>
        <taxon>Bacteria</taxon>
        <taxon>Bacillati</taxon>
        <taxon>Bacillota</taxon>
        <taxon>Bacilli</taxon>
        <taxon>Bacillales</taxon>
        <taxon>Bacillaceae</taxon>
        <taxon>Bacillus</taxon>
    </lineage>
</organism>
<evidence type="ECO:0000313" key="8">
    <source>
        <dbReference type="Proteomes" id="UP000031563"/>
    </source>
</evidence>
<dbReference type="GO" id="GO:0016301">
    <property type="term" value="F:kinase activity"/>
    <property type="evidence" value="ECO:0007669"/>
    <property type="project" value="UniProtKB-KW"/>
</dbReference>
<dbReference type="InterPro" id="IPR007373">
    <property type="entry name" value="Thiamin_PyroPKinase_B1-bd"/>
</dbReference>
<evidence type="ECO:0000313" key="7">
    <source>
        <dbReference type="EMBL" id="KKB42316.1"/>
    </source>
</evidence>
<evidence type="ECO:0000256" key="4">
    <source>
        <dbReference type="ARBA" id="ARBA00022840"/>
    </source>
</evidence>
<dbReference type="Proteomes" id="UP000031563">
    <property type="component" value="Unassembled WGS sequence"/>
</dbReference>
<keyword evidence="3" id="KW-0418">Kinase</keyword>
<dbReference type="STRING" id="1221996.QY95_00165"/>
<accession>A0A0F5I9W0</accession>
<dbReference type="Pfam" id="PF04265">
    <property type="entry name" value="TPK_B1_binding"/>
    <property type="match status" value="1"/>
</dbReference>
<evidence type="ECO:0000259" key="6">
    <source>
        <dbReference type="SMART" id="SM00983"/>
    </source>
</evidence>
<dbReference type="GO" id="GO:0009229">
    <property type="term" value="P:thiamine diphosphate biosynthetic process"/>
    <property type="evidence" value="ECO:0007669"/>
    <property type="project" value="InterPro"/>
</dbReference>
<dbReference type="GO" id="GO:0004788">
    <property type="term" value="F:thiamine diphosphokinase activity"/>
    <property type="evidence" value="ECO:0007669"/>
    <property type="project" value="UniProtKB-UniRule"/>
</dbReference>
<dbReference type="SMART" id="SM00983">
    <property type="entry name" value="TPK_B1_binding"/>
    <property type="match status" value="1"/>
</dbReference>
<dbReference type="CDD" id="cd07995">
    <property type="entry name" value="TPK"/>
    <property type="match status" value="1"/>
</dbReference>
<dbReference type="InterPro" id="IPR007371">
    <property type="entry name" value="TPK_catalytic"/>
</dbReference>
<dbReference type="EMBL" id="JWIR02000012">
    <property type="protein sequence ID" value="KKB42316.1"/>
    <property type="molecule type" value="Genomic_DNA"/>
</dbReference>
<reference evidence="7" key="1">
    <citation type="submission" date="2015-02" db="EMBL/GenBank/DDBJ databases">
        <title>Genome Assembly of Bacillaceae bacterium MTCC 8252.</title>
        <authorList>
            <person name="Verma A."/>
            <person name="Khatri I."/>
            <person name="Mual P."/>
            <person name="Subramanian S."/>
            <person name="Krishnamurthi S."/>
        </authorList>
    </citation>
    <scope>NUCLEOTIDE SEQUENCE [LARGE SCALE GENOMIC DNA]</scope>
    <source>
        <strain evidence="7">MTCC 8252</strain>
    </source>
</reference>
<dbReference type="SUPFAM" id="SSF63862">
    <property type="entry name" value="Thiamin pyrophosphokinase, substrate-binding domain"/>
    <property type="match status" value="1"/>
</dbReference>
<dbReference type="NCBIfam" id="TIGR01378">
    <property type="entry name" value="thi_PPkinase"/>
    <property type="match status" value="1"/>
</dbReference>
<dbReference type="PANTHER" id="PTHR41299:SF1">
    <property type="entry name" value="THIAMINE PYROPHOSPHOKINASE"/>
    <property type="match status" value="1"/>
</dbReference>
<dbReference type="Gene3D" id="3.40.50.10240">
    <property type="entry name" value="Thiamin pyrophosphokinase, catalytic domain"/>
    <property type="match status" value="1"/>
</dbReference>
<keyword evidence="8" id="KW-1185">Reference proteome</keyword>
<dbReference type="AlphaFoldDB" id="A0A0F5I9W0"/>
<dbReference type="EC" id="2.7.6.2" evidence="5"/>
<feature type="domain" description="Thiamin pyrophosphokinase thiamin-binding" evidence="6">
    <location>
        <begin position="143"/>
        <end position="209"/>
    </location>
</feature>
<dbReference type="InterPro" id="IPR006282">
    <property type="entry name" value="Thi_PPkinase"/>
</dbReference>
<evidence type="ECO:0000256" key="2">
    <source>
        <dbReference type="ARBA" id="ARBA00022741"/>
    </source>
</evidence>